<protein>
    <recommendedName>
        <fullName evidence="6">G-protein coupled receptors family 1 profile domain-containing protein</fullName>
    </recommendedName>
</protein>
<feature type="transmembrane region" description="Helical" evidence="5">
    <location>
        <begin position="232"/>
        <end position="255"/>
    </location>
</feature>
<dbReference type="Proteomes" id="UP000827892">
    <property type="component" value="Chromosome V"/>
</dbReference>
<feature type="transmembrane region" description="Helical" evidence="5">
    <location>
        <begin position="261"/>
        <end position="285"/>
    </location>
</feature>
<name>A0AAE9D0B7_CAEBR</name>
<dbReference type="GO" id="GO:0016020">
    <property type="term" value="C:membrane"/>
    <property type="evidence" value="ECO:0007669"/>
    <property type="project" value="UniProtKB-SubCell"/>
</dbReference>
<feature type="transmembrane region" description="Helical" evidence="5">
    <location>
        <begin position="190"/>
        <end position="212"/>
    </location>
</feature>
<dbReference type="PANTHER" id="PTHR23013:SF21">
    <property type="entry name" value="7TM GPCR SERPENTINE RECEPTOR CLASS X (SRX) DOMAIN-CONTAINING PROTEIN"/>
    <property type="match status" value="1"/>
</dbReference>
<comment type="subcellular location">
    <subcellularLocation>
        <location evidence="1">Membrane</location>
    </subcellularLocation>
</comment>
<keyword evidence="4 5" id="KW-0472">Membrane</keyword>
<feature type="transmembrane region" description="Helical" evidence="5">
    <location>
        <begin position="12"/>
        <end position="39"/>
    </location>
</feature>
<evidence type="ECO:0000256" key="4">
    <source>
        <dbReference type="ARBA" id="ARBA00023136"/>
    </source>
</evidence>
<evidence type="ECO:0000256" key="5">
    <source>
        <dbReference type="SAM" id="Phobius"/>
    </source>
</evidence>
<evidence type="ECO:0000256" key="2">
    <source>
        <dbReference type="ARBA" id="ARBA00022692"/>
    </source>
</evidence>
<feature type="transmembrane region" description="Helical" evidence="5">
    <location>
        <begin position="51"/>
        <end position="76"/>
    </location>
</feature>
<dbReference type="OMA" id="FDGVIMV"/>
<evidence type="ECO:0000256" key="1">
    <source>
        <dbReference type="ARBA" id="ARBA00004370"/>
    </source>
</evidence>
<dbReference type="InterPro" id="IPR017452">
    <property type="entry name" value="GPCR_Rhodpsn_7TM"/>
</dbReference>
<dbReference type="Pfam" id="PF10328">
    <property type="entry name" value="7TM_GPCR_Srx"/>
    <property type="match status" value="1"/>
</dbReference>
<sequence length="326" mass="37108">MNGTDYNYTDPLNISAAVIIIVLVIIGILSNISIIYIFIRSPSERTSFNIICVFRAISNIIILSWAFLATFLPITLVGTSPFTEFYETIVIAISNTLYSGIQNTGVYIALNRFCAMYLPLYYSKLFGFKVTFLITTLMFTYRLVKITFESFHFIGLECWMTFTAVELTWYPSMDDKCNEDSNSSSEINTSAIFLLVMTSLNIATFSKIYFFYKATDLDLKERKKKQKKNQALFLQTIIQDTITLVDMIFTFRLSLLSNQRIWTFFCGTVIWGCVHSFDGVIMVLFNERLTFLKKTFFGSSPNNSIVLPVSKPAVSVAPSGFPSRVD</sequence>
<proteinExistence type="predicted"/>
<dbReference type="InterPro" id="IPR019430">
    <property type="entry name" value="7TM_GPCR_serpentine_rcpt_Srx"/>
</dbReference>
<dbReference type="SUPFAM" id="SSF81321">
    <property type="entry name" value="Family A G protein-coupled receptor-like"/>
    <property type="match status" value="1"/>
</dbReference>
<gene>
    <name evidence="7" type="ORF">L3Y34_007877</name>
</gene>
<evidence type="ECO:0000313" key="7">
    <source>
        <dbReference type="EMBL" id="ULT88987.1"/>
    </source>
</evidence>
<dbReference type="PROSITE" id="PS50262">
    <property type="entry name" value="G_PROTEIN_RECEP_F1_2"/>
    <property type="match status" value="1"/>
</dbReference>
<feature type="domain" description="G-protein coupled receptors family 1 profile" evidence="6">
    <location>
        <begin position="30"/>
        <end position="144"/>
    </location>
</feature>
<evidence type="ECO:0000259" key="6">
    <source>
        <dbReference type="PROSITE" id="PS50262"/>
    </source>
</evidence>
<evidence type="ECO:0000313" key="8">
    <source>
        <dbReference type="Proteomes" id="UP000827892"/>
    </source>
</evidence>
<evidence type="ECO:0000256" key="3">
    <source>
        <dbReference type="ARBA" id="ARBA00022989"/>
    </source>
</evidence>
<dbReference type="Gene3D" id="1.20.1070.10">
    <property type="entry name" value="Rhodopsin 7-helix transmembrane proteins"/>
    <property type="match status" value="1"/>
</dbReference>
<keyword evidence="2 5" id="KW-0812">Transmembrane</keyword>
<dbReference type="PANTHER" id="PTHR23013">
    <property type="entry name" value="SERPENTINE RECEPTOR"/>
    <property type="match status" value="1"/>
</dbReference>
<dbReference type="EMBL" id="CP090895">
    <property type="protein sequence ID" value="ULT88987.1"/>
    <property type="molecule type" value="Genomic_DNA"/>
</dbReference>
<accession>A0AAE9D0B7</accession>
<feature type="transmembrane region" description="Helical" evidence="5">
    <location>
        <begin position="126"/>
        <end position="144"/>
    </location>
</feature>
<dbReference type="AlphaFoldDB" id="A0AAE9D0B7"/>
<organism evidence="7 8">
    <name type="scientific">Caenorhabditis briggsae</name>
    <dbReference type="NCBI Taxonomy" id="6238"/>
    <lineage>
        <taxon>Eukaryota</taxon>
        <taxon>Metazoa</taxon>
        <taxon>Ecdysozoa</taxon>
        <taxon>Nematoda</taxon>
        <taxon>Chromadorea</taxon>
        <taxon>Rhabditida</taxon>
        <taxon>Rhabditina</taxon>
        <taxon>Rhabditomorpha</taxon>
        <taxon>Rhabditoidea</taxon>
        <taxon>Rhabditidae</taxon>
        <taxon>Peloderinae</taxon>
        <taxon>Caenorhabditis</taxon>
    </lineage>
</organism>
<reference evidence="7 8" key="1">
    <citation type="submission" date="2022-02" db="EMBL/GenBank/DDBJ databases">
        <title>Chromosome-level reference genomes for two strains of Caenorhabditis briggsae: an improved platform for comparative genomics.</title>
        <authorList>
            <person name="Stevens L."/>
            <person name="Andersen E.C."/>
        </authorList>
    </citation>
    <scope>NUCLEOTIDE SEQUENCE [LARGE SCALE GENOMIC DNA]</scope>
    <source>
        <strain evidence="7">QX1410_ONT</strain>
        <tissue evidence="7">Whole-organism</tissue>
    </source>
</reference>
<keyword evidence="3 5" id="KW-1133">Transmembrane helix</keyword>